<dbReference type="Pfam" id="PF05729">
    <property type="entry name" value="NACHT"/>
    <property type="match status" value="1"/>
</dbReference>
<reference evidence="2" key="1">
    <citation type="submission" date="2023-08" db="EMBL/GenBank/DDBJ databases">
        <authorList>
            <person name="Audoor S."/>
            <person name="Bilcke G."/>
        </authorList>
    </citation>
    <scope>NUCLEOTIDE SEQUENCE</scope>
</reference>
<dbReference type="AlphaFoldDB" id="A0AAD2G223"/>
<dbReference type="PROSITE" id="PS50837">
    <property type="entry name" value="NACHT"/>
    <property type="match status" value="1"/>
</dbReference>
<feature type="domain" description="NACHT" evidence="1">
    <location>
        <begin position="256"/>
        <end position="379"/>
    </location>
</feature>
<dbReference type="InterPro" id="IPR027417">
    <property type="entry name" value="P-loop_NTPase"/>
</dbReference>
<evidence type="ECO:0000259" key="1">
    <source>
        <dbReference type="PROSITE" id="PS50837"/>
    </source>
</evidence>
<dbReference type="EMBL" id="CAKOGP040001947">
    <property type="protein sequence ID" value="CAJ1957588.1"/>
    <property type="molecule type" value="Genomic_DNA"/>
</dbReference>
<sequence>MQSGSGDSSSRQEEEPSRQYLSDLAARVKTIKDDILDEELDVETQLIRVSTSAVSWKSFSLKDLEECIALMGEGIIWERCETGDLQVGDLIQTRDATAVIQIQIALVQDVSRRSEASSKVEPEVLLRSGNRTFIQDIGGLEIWKSKKQLSFEECIRLQDTAVSWRELPGVWELKAGDVIRDVARGIPVAKLTARPVEHYRFLYLAIMLPDGTEQKYETDKRTIERVLNVPVGISSATWRSVDNVDDVCRGVMKTSDPVLMVAGPGTGKTWFLQQLCCRLVKEIQSQGGISVVPILIPVQKLARILRQNHNMRGMELLHGFLEMDYPQYVSFLTAKLEAQGLILLIDGVDEAAGKRQTIEEFIHDFLKPTGNRIVVTSRPEGVRLPLYCQDFSIIKLLPLSPEQQISVIQHFLKEDEFLSSLFKLSNVRRGHDNVFNTAFDRNERMYVESLCPSDNFKLEDGSWDPSKRQKALDGSDLCVASSLDSSYLQLLQEAMEAHDILCKLEDKLRAHFETSQVLKVVAAENMVDKILPKDGLDIMNGYSDLRTVCIRLCLLYSNTQRNKMPLKKFWNHIASRVDALYVSAGHFSPLYEKWLATIQAIIGEEELQIHRGSIKDPIRVYEKAQNDYANRFDDDSLPEACVMDVLRARLICRSAEAIKKIMRILQKDENVVAMEQDSTTVVRLKNMFHHGQLTPTHFRFKIATLQLVDGNTSFLVEVQLHLDAIMKHEESADGHAAYEYFRSVLKERYHAVLGNALESPRIEDSLTRFEAMAKVPVLLSLIVVILFRGGVEDPLAALQWSTIELYENSMECVVHRAVKHDKVDAQIVTTMLTKVSVANMRAQRRVFDMNEVKEAFAGEDNSETLFQKWLELQDKKGGVPLIKTLSESTTYAKGGLYQFKHLSFSEAFYYRFLTSGDATVPAAEALTVISDPFYHRTCEFGRSKIMGVLHSGYNYHKPLAESLKGRLQER</sequence>
<evidence type="ECO:0000313" key="2">
    <source>
        <dbReference type="EMBL" id="CAJ1957588.1"/>
    </source>
</evidence>
<keyword evidence="3" id="KW-1185">Reference proteome</keyword>
<organism evidence="2 3">
    <name type="scientific">Cylindrotheca closterium</name>
    <dbReference type="NCBI Taxonomy" id="2856"/>
    <lineage>
        <taxon>Eukaryota</taxon>
        <taxon>Sar</taxon>
        <taxon>Stramenopiles</taxon>
        <taxon>Ochrophyta</taxon>
        <taxon>Bacillariophyta</taxon>
        <taxon>Bacillariophyceae</taxon>
        <taxon>Bacillariophycidae</taxon>
        <taxon>Bacillariales</taxon>
        <taxon>Bacillariaceae</taxon>
        <taxon>Cylindrotheca</taxon>
    </lineage>
</organism>
<evidence type="ECO:0000313" key="3">
    <source>
        <dbReference type="Proteomes" id="UP001295423"/>
    </source>
</evidence>
<protein>
    <recommendedName>
        <fullName evidence="1">NACHT domain-containing protein</fullName>
    </recommendedName>
</protein>
<dbReference type="SUPFAM" id="SSF52540">
    <property type="entry name" value="P-loop containing nucleoside triphosphate hydrolases"/>
    <property type="match status" value="1"/>
</dbReference>
<dbReference type="Proteomes" id="UP001295423">
    <property type="component" value="Unassembled WGS sequence"/>
</dbReference>
<dbReference type="InterPro" id="IPR007111">
    <property type="entry name" value="NACHT_NTPase"/>
</dbReference>
<name>A0AAD2G223_9STRA</name>
<dbReference type="Gene3D" id="3.40.50.300">
    <property type="entry name" value="P-loop containing nucleotide triphosphate hydrolases"/>
    <property type="match status" value="1"/>
</dbReference>
<proteinExistence type="predicted"/>
<comment type="caution">
    <text evidence="2">The sequence shown here is derived from an EMBL/GenBank/DDBJ whole genome shotgun (WGS) entry which is preliminary data.</text>
</comment>
<accession>A0AAD2G223</accession>
<gene>
    <name evidence="2" type="ORF">CYCCA115_LOCUS16786</name>
</gene>